<dbReference type="EMBL" id="JBCLYO010000025">
    <property type="protein sequence ID" value="KAL0078402.1"/>
    <property type="molecule type" value="Genomic_DNA"/>
</dbReference>
<feature type="active site" description="Charge relay system; for autoendoproteolytic cleavage activity" evidence="12">
    <location>
        <position position="462"/>
    </location>
</feature>
<comment type="similarity">
    <text evidence="12">Belongs to the phosphatidylserine decarboxylase family. PSD-B subfamily. Eukaryotic type I sub-subfamily.</text>
</comment>
<comment type="subcellular location">
    <molecule>Phosphatidylserine decarboxylase 1 alpha chain</molecule>
    <subcellularLocation>
        <location evidence="12">Mitochondrion inner membrane</location>
        <topology evidence="12">Peripheral membrane protein</topology>
        <orientation evidence="12">Intermembrane side</orientation>
    </subcellularLocation>
    <text evidence="12">Anchored to the mitochondrial inner membrane through its interaction with the integral membrane beta chain.</text>
</comment>
<gene>
    <name evidence="12" type="primary">PSD1</name>
    <name evidence="13" type="ORF">J3Q64DRAFT_1766140</name>
</gene>
<keyword evidence="10 12" id="KW-1208">Phospholipid metabolism</keyword>
<evidence type="ECO:0000256" key="5">
    <source>
        <dbReference type="ARBA" id="ARBA00022989"/>
    </source>
</evidence>
<comment type="pathway">
    <text evidence="12">Phospholipid metabolism; phosphatidylethanolamine biosynthesis; phosphatidylethanolamine from CDP-diacylglycerol: step 2/2.</text>
</comment>
<comment type="pathway">
    <text evidence="1">Lipid metabolism.</text>
</comment>
<comment type="subunit">
    <text evidence="12">Heterodimer of a large membrane-associated beta subunit and a small pyruvoyl-containing alpha subunit.</text>
</comment>
<keyword evidence="14" id="KW-1185">Reference proteome</keyword>
<keyword evidence="12" id="KW-0496">Mitochondrion</keyword>
<evidence type="ECO:0000256" key="4">
    <source>
        <dbReference type="ARBA" id="ARBA00022793"/>
    </source>
</evidence>
<feature type="active site" description="Charge relay system; for autoendoproteolytic cleavage activity" evidence="12">
    <location>
        <position position="202"/>
    </location>
</feature>
<feature type="active site" description="Charge relay system; for autoendoproteolytic cleavage activity" evidence="12">
    <location>
        <position position="349"/>
    </location>
</feature>
<evidence type="ECO:0000256" key="12">
    <source>
        <dbReference type="HAMAP-Rule" id="MF_03208"/>
    </source>
</evidence>
<evidence type="ECO:0000256" key="10">
    <source>
        <dbReference type="ARBA" id="ARBA00023264"/>
    </source>
</evidence>
<keyword evidence="6 12" id="KW-0443">Lipid metabolism</keyword>
<feature type="topological domain" description="Mitochondrial matrix" evidence="12">
    <location>
        <begin position="1"/>
        <end position="80"/>
    </location>
</feature>
<dbReference type="InterPro" id="IPR033177">
    <property type="entry name" value="PSD-B"/>
</dbReference>
<evidence type="ECO:0000256" key="2">
    <source>
        <dbReference type="ARBA" id="ARBA00022516"/>
    </source>
</evidence>
<accession>A0ABR3AN71</accession>
<dbReference type="Pfam" id="PF02666">
    <property type="entry name" value="PS_Dcarbxylase"/>
    <property type="match status" value="2"/>
</dbReference>
<dbReference type="HAMAP" id="MF_03208">
    <property type="entry name" value="PS_decarb_PSD_B_type1_euk"/>
    <property type="match status" value="1"/>
</dbReference>
<comment type="subcellular location">
    <molecule>Phosphatidylserine decarboxylase 1 beta chain</molecule>
    <subcellularLocation>
        <location evidence="12">Mitochondrion inner membrane</location>
        <topology evidence="12">Single-pass membrane protein</topology>
        <orientation evidence="12">Intermembrane side</orientation>
    </subcellularLocation>
</comment>
<feature type="topological domain" description="Mitochondrial intermembrane" evidence="12">
    <location>
        <begin position="100"/>
        <end position="497"/>
    </location>
</feature>
<dbReference type="NCBIfam" id="TIGR00163">
    <property type="entry name" value="PS_decarb"/>
    <property type="match status" value="1"/>
</dbReference>
<feature type="active site" description="Schiff-base intermediate with substrate; via pyruvic acid; for decarboxylase activity" evidence="12">
    <location>
        <position position="462"/>
    </location>
</feature>
<dbReference type="PANTHER" id="PTHR10067">
    <property type="entry name" value="PHOSPHATIDYLSERINE DECARBOXYLASE"/>
    <property type="match status" value="1"/>
</dbReference>
<dbReference type="Proteomes" id="UP001448207">
    <property type="component" value="Unassembled WGS sequence"/>
</dbReference>
<feature type="chain" id="PRO_5044916449" description="Phosphatidylserine decarboxylase 1 alpha chain" evidence="12">
    <location>
        <begin position="462"/>
        <end position="497"/>
    </location>
</feature>
<evidence type="ECO:0000256" key="3">
    <source>
        <dbReference type="ARBA" id="ARBA00022692"/>
    </source>
</evidence>
<comment type="cofactor">
    <cofactor evidence="12">
        <name>pyruvate</name>
        <dbReference type="ChEBI" id="CHEBI:15361"/>
    </cofactor>
    <text evidence="12">Binds 1 pyruvoyl group covalently per subunit.</text>
</comment>
<evidence type="ECO:0000256" key="9">
    <source>
        <dbReference type="ARBA" id="ARBA00023239"/>
    </source>
</evidence>
<dbReference type="EC" id="4.1.1.65" evidence="12"/>
<keyword evidence="8 12" id="KW-0594">Phospholipid biosynthesis</keyword>
<name>A0ABR3AN71_PHYBL</name>
<comment type="catalytic activity">
    <reaction evidence="12">
        <text>a 1,2-diacyl-sn-glycero-3-phospho-L-serine + H(+) = a 1,2-diacyl-sn-glycero-3-phosphoethanolamine + CO2</text>
        <dbReference type="Rhea" id="RHEA:20828"/>
        <dbReference type="ChEBI" id="CHEBI:15378"/>
        <dbReference type="ChEBI" id="CHEBI:16526"/>
        <dbReference type="ChEBI" id="CHEBI:57262"/>
        <dbReference type="ChEBI" id="CHEBI:64612"/>
        <dbReference type="EC" id="4.1.1.65"/>
    </reaction>
</comment>
<feature type="site" description="Cleavage (non-hydrolytic); by autocatalysis" evidence="12">
    <location>
        <begin position="461"/>
        <end position="462"/>
    </location>
</feature>
<keyword evidence="12" id="KW-0999">Mitochondrion inner membrane</keyword>
<organism evidence="13 14">
    <name type="scientific">Phycomyces blakesleeanus</name>
    <dbReference type="NCBI Taxonomy" id="4837"/>
    <lineage>
        <taxon>Eukaryota</taxon>
        <taxon>Fungi</taxon>
        <taxon>Fungi incertae sedis</taxon>
        <taxon>Mucoromycota</taxon>
        <taxon>Mucoromycotina</taxon>
        <taxon>Mucoromycetes</taxon>
        <taxon>Mucorales</taxon>
        <taxon>Phycomycetaceae</taxon>
        <taxon>Phycomyces</taxon>
    </lineage>
</organism>
<sequence>MAIAATLASRGLLKGTFRTGNKGMGPVRATLHGNQGWRPQSFHTSCKWQQQQKQQQQQQKPLWGRLVEGWNSTEVKWYPIPVGLGFAVIGYIQYRRVLERETRLNSDNDRKYIATGPWQVHVAAALPLRTMSRIWGAFNSLTIPTFLRPFGYRLYGWIFGCNFDEMKEPDLYTYPNLSAFFYRELKDGVRPISNATLVSPSDGKILHFGVVEEGRQIEQIKGVTYSLDALLGEAHRSSSPLAHAVNGQKPTVVDEEEFANVNGITYSLDALLGSDNHAVKAPSSVGPDGLAKDEKTNDKEAREMIKAADLSPGHSDEDYNAMHGHNVKPGNSLFFCVVYLAPGDYHRFHSPANWVVQSRRHFSGELFSVSPYFVNLLNNLFVLNERVVLLGKWKHGFFSMIPVGATNVGSIKINFDEALKTNRQEDLPTGTYTEVSYKSASKILGGKAVRYGDEMGGFYLGSTVVLVFEAPSNFKFDITAGQKIKMGEALGDIQAEA</sequence>
<evidence type="ECO:0000256" key="1">
    <source>
        <dbReference type="ARBA" id="ARBA00005189"/>
    </source>
</evidence>
<comment type="PTM">
    <text evidence="12">Is synthesized initially as an inactive proenzyme. Formation of the active enzyme involves a self-maturation process in which the active site pyruvoyl group is generated from an internal serine residue via an autocatalytic post-translational modification. Two non-identical subunits are generated from the proenzyme in this reaction, and the pyruvate is formed at the N-terminus of the alpha chain, which is derived from the carboxyl end of the proenzyme. The autoendoproteolytic cleavage occurs by a canonical serine protease mechanism, in which the side chain hydroxyl group of the serine supplies its oxygen atom to form the C-terminus of the beta chain, while the remainder of the serine residue undergoes an oxidative deamination to produce ammonia and the pyruvoyl prosthetic group on the alpha chain. During this reaction, the Ser that is part of the protease active site of the proenzyme becomes the pyruvoyl prosthetic group, which constitutes an essential element of the active site of the mature decarboxylase.</text>
</comment>
<reference evidence="13 14" key="1">
    <citation type="submission" date="2024-04" db="EMBL/GenBank/DDBJ databases">
        <title>Symmetric and asymmetric DNA N6-adenine methylation regulates different biological responses in Mucorales.</title>
        <authorList>
            <consortium name="Lawrence Berkeley National Laboratory"/>
            <person name="Lax C."/>
            <person name="Mondo S.J."/>
            <person name="Osorio-Concepcion M."/>
            <person name="Muszewska A."/>
            <person name="Corrochano-Luque M."/>
            <person name="Gutierrez G."/>
            <person name="Riley R."/>
            <person name="Lipzen A."/>
            <person name="Guo J."/>
            <person name="Hundley H."/>
            <person name="Amirebrahimi M."/>
            <person name="Ng V."/>
            <person name="Lorenzo-Gutierrez D."/>
            <person name="Binder U."/>
            <person name="Yang J."/>
            <person name="Song Y."/>
            <person name="Canovas D."/>
            <person name="Navarro E."/>
            <person name="Freitag M."/>
            <person name="Gabaldon T."/>
            <person name="Grigoriev I.V."/>
            <person name="Corrochano L.M."/>
            <person name="Nicolas F.E."/>
            <person name="Garre V."/>
        </authorList>
    </citation>
    <scope>NUCLEOTIDE SEQUENCE [LARGE SCALE GENOMIC DNA]</scope>
    <source>
        <strain evidence="13 14">L51</strain>
    </source>
</reference>
<dbReference type="PANTHER" id="PTHR10067:SF6">
    <property type="entry name" value="PHOSPHATIDYLSERINE DECARBOXYLASE PROENZYME, MITOCHONDRIAL"/>
    <property type="match status" value="1"/>
</dbReference>
<keyword evidence="11 12" id="KW-0670">Pyruvate</keyword>
<keyword evidence="9 12" id="KW-0456">Lyase</keyword>
<proteinExistence type="inferred from homology"/>
<keyword evidence="5 12" id="KW-1133">Transmembrane helix</keyword>
<keyword evidence="3 12" id="KW-0812">Transmembrane</keyword>
<evidence type="ECO:0000256" key="8">
    <source>
        <dbReference type="ARBA" id="ARBA00023209"/>
    </source>
</evidence>
<dbReference type="InterPro" id="IPR003817">
    <property type="entry name" value="PS_Dcarbxylase"/>
</dbReference>
<keyword evidence="12" id="KW-0865">Zymogen</keyword>
<comment type="caution">
    <text evidence="13">The sequence shown here is derived from an EMBL/GenBank/DDBJ whole genome shotgun (WGS) entry which is preliminary data.</text>
</comment>
<feature type="chain" id="PRO_5044916450" description="Phosphatidylserine decarboxylase 1 beta chain" evidence="12">
    <location>
        <begin position="1"/>
        <end position="461"/>
    </location>
</feature>
<keyword evidence="7 12" id="KW-0472">Membrane</keyword>
<evidence type="ECO:0000256" key="6">
    <source>
        <dbReference type="ARBA" id="ARBA00023098"/>
    </source>
</evidence>
<evidence type="ECO:0000313" key="14">
    <source>
        <dbReference type="Proteomes" id="UP001448207"/>
    </source>
</evidence>
<keyword evidence="2 12" id="KW-0444">Lipid biosynthesis</keyword>
<feature type="modified residue" description="Pyruvic acid (Ser); by autocatalysis" evidence="12">
    <location>
        <position position="462"/>
    </location>
</feature>
<keyword evidence="4 12" id="KW-0210">Decarboxylase</keyword>
<protein>
    <recommendedName>
        <fullName evidence="12">Phosphatidylserine decarboxylase proenzyme 1, mitochondrial</fullName>
        <ecNumber evidence="12">4.1.1.65</ecNumber>
    </recommendedName>
    <component>
        <recommendedName>
            <fullName evidence="12">Phosphatidylserine decarboxylase 1 beta chain</fullName>
        </recommendedName>
    </component>
    <component>
        <recommendedName>
            <fullName evidence="12">Phosphatidylserine decarboxylase 1 alpha chain</fullName>
        </recommendedName>
    </component>
</protein>
<comment type="function">
    <text evidence="12">Catalyzes the formation of phosphatidylethanolamine (PtdEtn) from phosphatidylserine (PtdSer). Plays a central role in phospholipid metabolism and in the interorganelle trafficking of phosphatidylserine.</text>
</comment>
<dbReference type="InterPro" id="IPR033661">
    <property type="entry name" value="PSD_type1_euk"/>
</dbReference>
<evidence type="ECO:0000256" key="11">
    <source>
        <dbReference type="ARBA" id="ARBA00023317"/>
    </source>
</evidence>
<evidence type="ECO:0000313" key="13">
    <source>
        <dbReference type="EMBL" id="KAL0078402.1"/>
    </source>
</evidence>
<evidence type="ECO:0000256" key="7">
    <source>
        <dbReference type="ARBA" id="ARBA00023136"/>
    </source>
</evidence>